<feature type="domain" description="Bacteriophage T5 Orf172 DNA-binding" evidence="1">
    <location>
        <begin position="126"/>
        <end position="199"/>
    </location>
</feature>
<evidence type="ECO:0000313" key="3">
    <source>
        <dbReference type="Proteomes" id="UP001055658"/>
    </source>
</evidence>
<dbReference type="EMBL" id="CP092418">
    <property type="protein sequence ID" value="USD23310.1"/>
    <property type="molecule type" value="Genomic_DNA"/>
</dbReference>
<protein>
    <submittedName>
        <fullName evidence="2">GIY-YIG nuclease family protein</fullName>
    </submittedName>
</protein>
<dbReference type="Proteomes" id="UP001055658">
    <property type="component" value="Chromosome"/>
</dbReference>
<sequence>MRFRDGVRNLLSAHPDGLTPQEIRDLIKENYPILYGTESHRKNVEKGHFKDLDHAVLAQIYVVQKNASDMYSDRSQKPMKVFLIGANAIDSAETDGTEDTISTEVLENLERGIGTLYILGTNLYTENRKEIVKIGITTGSVENRINQLYNTSVPYRFRVIQEIETTNYSELEQAMHKIFDPYRINRSREFFTEECLEFVSPLIDIHMKIASVKEVESL</sequence>
<gene>
    <name evidence="2" type="ORF">MJO52_09285</name>
</gene>
<accession>A0ABY4VKF7</accession>
<proteinExistence type="predicted"/>
<dbReference type="InterPro" id="IPR018306">
    <property type="entry name" value="Phage_T5_Orf172_DNA-bd"/>
</dbReference>
<reference evidence="2" key="1">
    <citation type="submission" date="2022-02" db="EMBL/GenBank/DDBJ databases">
        <title>Coral-associated bacteria.</title>
        <authorList>
            <person name="Tang K."/>
            <person name="Wang X."/>
        </authorList>
    </citation>
    <scope>NUCLEOTIDE SEQUENCE</scope>
    <source>
        <strain evidence="2">SCSIO 43006</strain>
    </source>
</reference>
<dbReference type="RefSeq" id="WP_252085656.1">
    <property type="nucleotide sequence ID" value="NZ_CP092418.1"/>
</dbReference>
<name>A0ABY4VKF7_9GAMM</name>
<dbReference type="Pfam" id="PF13455">
    <property type="entry name" value="MUG113"/>
    <property type="match status" value="1"/>
</dbReference>
<evidence type="ECO:0000259" key="1">
    <source>
        <dbReference type="SMART" id="SM00974"/>
    </source>
</evidence>
<organism evidence="2 3">
    <name type="scientific">Microbulbifer variabilis</name>
    <dbReference type="NCBI Taxonomy" id="266805"/>
    <lineage>
        <taxon>Bacteria</taxon>
        <taxon>Pseudomonadati</taxon>
        <taxon>Pseudomonadota</taxon>
        <taxon>Gammaproteobacteria</taxon>
        <taxon>Cellvibrionales</taxon>
        <taxon>Microbulbiferaceae</taxon>
        <taxon>Microbulbifer</taxon>
    </lineage>
</organism>
<evidence type="ECO:0000313" key="2">
    <source>
        <dbReference type="EMBL" id="USD23310.1"/>
    </source>
</evidence>
<keyword evidence="3" id="KW-1185">Reference proteome</keyword>
<dbReference type="SMART" id="SM00974">
    <property type="entry name" value="T5orf172"/>
    <property type="match status" value="1"/>
</dbReference>